<feature type="transmembrane region" description="Helical" evidence="1">
    <location>
        <begin position="53"/>
        <end position="75"/>
    </location>
</feature>
<protein>
    <submittedName>
        <fullName evidence="2">ABC transporter permease</fullName>
    </submittedName>
</protein>
<dbReference type="GO" id="GO:0005886">
    <property type="term" value="C:plasma membrane"/>
    <property type="evidence" value="ECO:0007669"/>
    <property type="project" value="UniProtKB-SubCell"/>
</dbReference>
<dbReference type="PANTHER" id="PTHR43471">
    <property type="entry name" value="ABC TRANSPORTER PERMEASE"/>
    <property type="match status" value="1"/>
</dbReference>
<gene>
    <name evidence="2" type="ORF">ENT17_03805</name>
</gene>
<dbReference type="PANTHER" id="PTHR43471:SF1">
    <property type="entry name" value="ABC TRANSPORTER PERMEASE PROTEIN NOSY-RELATED"/>
    <property type="match status" value="1"/>
</dbReference>
<dbReference type="AlphaFoldDB" id="A0A7C4KYL8"/>
<name>A0A7C4KYL8_9CHLR</name>
<feature type="transmembrane region" description="Helical" evidence="1">
    <location>
        <begin position="236"/>
        <end position="258"/>
    </location>
</feature>
<proteinExistence type="predicted"/>
<accession>A0A7C4KYL8</accession>
<organism evidence="2">
    <name type="scientific">Bellilinea caldifistulae</name>
    <dbReference type="NCBI Taxonomy" id="360411"/>
    <lineage>
        <taxon>Bacteria</taxon>
        <taxon>Bacillati</taxon>
        <taxon>Chloroflexota</taxon>
        <taxon>Anaerolineae</taxon>
        <taxon>Anaerolineales</taxon>
        <taxon>Anaerolineaceae</taxon>
        <taxon>Bellilinea</taxon>
    </lineage>
</organism>
<feature type="transmembrane region" description="Helical" evidence="1">
    <location>
        <begin position="115"/>
        <end position="135"/>
    </location>
</feature>
<keyword evidence="1" id="KW-0472">Membrane</keyword>
<keyword evidence="1" id="KW-1133">Transmembrane helix</keyword>
<keyword evidence="1" id="KW-0812">Transmembrane</keyword>
<feature type="transmembrane region" description="Helical" evidence="1">
    <location>
        <begin position="264"/>
        <end position="285"/>
    </location>
</feature>
<reference evidence="2" key="1">
    <citation type="journal article" date="2020" name="mSystems">
        <title>Genome- and Community-Level Interaction Insights into Carbon Utilization and Element Cycling Functions of Hydrothermarchaeota in Hydrothermal Sediment.</title>
        <authorList>
            <person name="Zhou Z."/>
            <person name="Liu Y."/>
            <person name="Xu W."/>
            <person name="Pan J."/>
            <person name="Luo Z.H."/>
            <person name="Li M."/>
        </authorList>
    </citation>
    <scope>NUCLEOTIDE SEQUENCE [LARGE SCALE GENOMIC DNA]</scope>
    <source>
        <strain evidence="2">SpSt-556</strain>
    </source>
</reference>
<evidence type="ECO:0000313" key="2">
    <source>
        <dbReference type="EMBL" id="HGS86722.1"/>
    </source>
</evidence>
<sequence length="295" mass="32397">MWRRSAICRRNPSFTGRYLPANVAGRGVMAMLSFRHIRTIIDKEWAEVFKNKMVLFTIVLMPLLFTALPLIMLYATAGSTLPGGDMADLPELFLSVCGDMDSASCMQVYVINQFLILYMMLPLIIPITIAAYSIVGEKTTRSLEPLLATPISTEELLTGKALAAAIPAVGATWLCFLIFQLLIPLTGASQQVRAYVLGPTWLLGVLVVGPLMAIAAVNFAIMVSSRVNDPRIAEQMAAVLIVPVLALLFGQVAGLLVINQQLMLIVITALIVIDIFLIYLGARLFQRETILTRWK</sequence>
<evidence type="ECO:0000256" key="1">
    <source>
        <dbReference type="SAM" id="Phobius"/>
    </source>
</evidence>
<comment type="caution">
    <text evidence="2">The sequence shown here is derived from an EMBL/GenBank/DDBJ whole genome shotgun (WGS) entry which is preliminary data.</text>
</comment>
<feature type="transmembrane region" description="Helical" evidence="1">
    <location>
        <begin position="201"/>
        <end position="224"/>
    </location>
</feature>
<dbReference type="EMBL" id="DSXR01000046">
    <property type="protein sequence ID" value="HGS86722.1"/>
    <property type="molecule type" value="Genomic_DNA"/>
</dbReference>
<dbReference type="GO" id="GO:0140359">
    <property type="term" value="F:ABC-type transporter activity"/>
    <property type="evidence" value="ECO:0007669"/>
    <property type="project" value="InterPro"/>
</dbReference>
<dbReference type="Pfam" id="PF12679">
    <property type="entry name" value="ABC2_membrane_2"/>
    <property type="match status" value="1"/>
</dbReference>
<feature type="transmembrane region" description="Helical" evidence="1">
    <location>
        <begin position="156"/>
        <end position="181"/>
    </location>
</feature>